<accession>A0A938Y9H7</accession>
<keyword evidence="1" id="KW-1133">Transmembrane helix</keyword>
<keyword evidence="1" id="KW-0472">Membrane</keyword>
<dbReference type="AlphaFoldDB" id="A0A938Y9H7"/>
<evidence type="ECO:0000256" key="1">
    <source>
        <dbReference type="SAM" id="Phobius"/>
    </source>
</evidence>
<dbReference type="RefSeq" id="WP_205293000.1">
    <property type="nucleotide sequence ID" value="NZ_CP074406.1"/>
</dbReference>
<feature type="transmembrane region" description="Helical" evidence="1">
    <location>
        <begin position="21"/>
        <end position="43"/>
    </location>
</feature>
<dbReference type="EMBL" id="JAERTX010000021">
    <property type="protein sequence ID" value="MBM9461684.1"/>
    <property type="molecule type" value="Genomic_DNA"/>
</dbReference>
<gene>
    <name evidence="2" type="ORF">JK386_17425</name>
</gene>
<evidence type="ECO:0000313" key="3">
    <source>
        <dbReference type="Proteomes" id="UP000663791"/>
    </source>
</evidence>
<name>A0A938Y9H7_9ACTN</name>
<feature type="transmembrane region" description="Helical" evidence="1">
    <location>
        <begin position="49"/>
        <end position="76"/>
    </location>
</feature>
<sequence length="248" mass="26363">MPVTIAHPAAVLPLRRLGLPMVALVIGSMAPDLPVFLGAWGVYGVTHSALGIVSVDLVVALAVLLLWFTGVRDALVDMAPQRLRIRLRPRVRLSGREWLLAVPAACLGALTHVGWDSFTHADRWGTSRIAWLREEHAGLLGAQWAQYGSGVVGSAVLGWYLVHLVRSRKPLAEPRAPRVLPAPTLPVVLATAAATGLLAVVRHAPAPHAMAYFAVVDGVIALVVATFAACVAWHVVRARRVSVSSSPG</sequence>
<feature type="transmembrane region" description="Helical" evidence="1">
    <location>
        <begin position="144"/>
        <end position="162"/>
    </location>
</feature>
<dbReference type="Pfam" id="PF13803">
    <property type="entry name" value="DUF4184"/>
    <property type="match status" value="1"/>
</dbReference>
<keyword evidence="1" id="KW-0812">Transmembrane</keyword>
<evidence type="ECO:0000313" key="2">
    <source>
        <dbReference type="EMBL" id="MBM9461684.1"/>
    </source>
</evidence>
<dbReference type="InterPro" id="IPR025238">
    <property type="entry name" value="DUF4184"/>
</dbReference>
<feature type="transmembrane region" description="Helical" evidence="1">
    <location>
        <begin position="210"/>
        <end position="236"/>
    </location>
</feature>
<protein>
    <submittedName>
        <fullName evidence="2">DUF4184 family protein</fullName>
    </submittedName>
</protein>
<feature type="transmembrane region" description="Helical" evidence="1">
    <location>
        <begin position="183"/>
        <end position="204"/>
    </location>
</feature>
<comment type="caution">
    <text evidence="2">The sequence shown here is derived from an EMBL/GenBank/DDBJ whole genome shotgun (WGS) entry which is preliminary data.</text>
</comment>
<keyword evidence="3" id="KW-1185">Reference proteome</keyword>
<organism evidence="2 3">
    <name type="scientific">Nocardioides faecalis</name>
    <dbReference type="NCBI Taxonomy" id="2803858"/>
    <lineage>
        <taxon>Bacteria</taxon>
        <taxon>Bacillati</taxon>
        <taxon>Actinomycetota</taxon>
        <taxon>Actinomycetes</taxon>
        <taxon>Propionibacteriales</taxon>
        <taxon>Nocardioidaceae</taxon>
        <taxon>Nocardioides</taxon>
    </lineage>
</organism>
<proteinExistence type="predicted"/>
<reference evidence="2" key="1">
    <citation type="submission" date="2021-01" db="EMBL/GenBank/DDBJ databases">
        <title>Novel species in genus Nocardioides.</title>
        <authorList>
            <person name="Zhang G."/>
        </authorList>
    </citation>
    <scope>NUCLEOTIDE SEQUENCE</scope>
    <source>
        <strain evidence="2">Zg-536</strain>
    </source>
</reference>
<dbReference type="Proteomes" id="UP000663791">
    <property type="component" value="Unassembled WGS sequence"/>
</dbReference>